<dbReference type="AlphaFoldDB" id="A0A068Z7K2"/>
<dbReference type="RefSeq" id="WP_040264652.1">
    <property type="nucleotide sequence ID" value="NZ_CP050855.1"/>
</dbReference>
<protein>
    <submittedName>
        <fullName evidence="1">DUF3742 family protein</fullName>
    </submittedName>
</protein>
<reference evidence="1 2" key="1">
    <citation type="journal article" date="2014" name="Genome Announc.">
        <title>Whole-Genome Sequence of Serratia symbiotica Strain CWBI-2.3T, a Free-Living Symbiont of the Black Bean Aphid Aphis fabae.</title>
        <authorList>
            <person name="Foray V."/>
            <person name="Grigorescu A.S."/>
            <person name="Sabri A."/>
            <person name="Haubruge E."/>
            <person name="Lognay G."/>
            <person name="Francis F."/>
            <person name="Fauconnier M.L."/>
            <person name="Hance T."/>
            <person name="Thonart P."/>
        </authorList>
    </citation>
    <scope>NUCLEOTIDE SEQUENCE [LARGE SCALE GENOMIC DNA]</scope>
    <source>
        <strain evidence="1">CWBI-2.3</strain>
    </source>
</reference>
<sequence length="75" mass="8455">MASDWKKELHKYENGRSFGKDLKDSFRVACSAAALIASFIPDSASIKKKKQKDGFRDGAEGYGWYVGDSRIDKDY</sequence>
<dbReference type="GeneID" id="93735280"/>
<gene>
    <name evidence="1" type="ORF">SYMBAF_01910</name>
</gene>
<evidence type="ECO:0000313" key="2">
    <source>
        <dbReference type="Proteomes" id="UP000042738"/>
    </source>
</evidence>
<proteinExistence type="predicted"/>
<dbReference type="Proteomes" id="UP000042738">
    <property type="component" value="Chromosome"/>
</dbReference>
<organism evidence="1 2">
    <name type="scientific">Serratia symbiotica</name>
    <dbReference type="NCBI Taxonomy" id="138074"/>
    <lineage>
        <taxon>Bacteria</taxon>
        <taxon>Pseudomonadati</taxon>
        <taxon>Pseudomonadota</taxon>
        <taxon>Gammaproteobacteria</taxon>
        <taxon>Enterobacterales</taxon>
        <taxon>Yersiniaceae</taxon>
        <taxon>Serratia</taxon>
    </lineage>
</organism>
<evidence type="ECO:0000313" key="1">
    <source>
        <dbReference type="EMBL" id="QLH61941.1"/>
    </source>
</evidence>
<name>A0A068Z7K2_9GAMM</name>
<accession>A0A068Z7K2</accession>
<dbReference type="EMBL" id="CP050855">
    <property type="protein sequence ID" value="QLH61941.1"/>
    <property type="molecule type" value="Genomic_DNA"/>
</dbReference>